<protein>
    <recommendedName>
        <fullName evidence="1">Intracellular proteinase inhibitor BsuPI domain-containing protein</fullName>
    </recommendedName>
</protein>
<dbReference type="EMBL" id="JAFBDR010000032">
    <property type="protein sequence ID" value="MBM7573418.1"/>
    <property type="molecule type" value="Genomic_DNA"/>
</dbReference>
<dbReference type="RefSeq" id="WP_204502064.1">
    <property type="nucleotide sequence ID" value="NZ_JAFBDR010000032.1"/>
</dbReference>
<evidence type="ECO:0000259" key="1">
    <source>
        <dbReference type="Pfam" id="PF12690"/>
    </source>
</evidence>
<evidence type="ECO:0000313" key="2">
    <source>
        <dbReference type="EMBL" id="MBM7573418.1"/>
    </source>
</evidence>
<reference evidence="2 3" key="1">
    <citation type="submission" date="2021-01" db="EMBL/GenBank/DDBJ databases">
        <title>Genomic Encyclopedia of Type Strains, Phase IV (KMG-IV): sequencing the most valuable type-strain genomes for metagenomic binning, comparative biology and taxonomic classification.</title>
        <authorList>
            <person name="Goeker M."/>
        </authorList>
    </citation>
    <scope>NUCLEOTIDE SEQUENCE [LARGE SCALE GENOMIC DNA]</scope>
    <source>
        <strain evidence="2 3">DSM 23711</strain>
    </source>
</reference>
<dbReference type="PROSITE" id="PS51257">
    <property type="entry name" value="PROKAR_LIPOPROTEIN"/>
    <property type="match status" value="1"/>
</dbReference>
<dbReference type="InterPro" id="IPR038144">
    <property type="entry name" value="IPI"/>
</dbReference>
<dbReference type="InterPro" id="IPR020481">
    <property type="entry name" value="Intracell_prot_inh_BsuPI"/>
</dbReference>
<evidence type="ECO:0000313" key="3">
    <source>
        <dbReference type="Proteomes" id="UP001296943"/>
    </source>
</evidence>
<dbReference type="Gene3D" id="2.60.40.2360">
    <property type="entry name" value="Intracellular proteinase inhibitor BsuPI"/>
    <property type="match status" value="1"/>
</dbReference>
<gene>
    <name evidence="2" type="ORF">JOC48_003981</name>
</gene>
<proteinExistence type="predicted"/>
<organism evidence="2 3">
    <name type="scientific">Aquibacillus albus</name>
    <dbReference type="NCBI Taxonomy" id="1168171"/>
    <lineage>
        <taxon>Bacteria</taxon>
        <taxon>Bacillati</taxon>
        <taxon>Bacillota</taxon>
        <taxon>Bacilli</taxon>
        <taxon>Bacillales</taxon>
        <taxon>Bacillaceae</taxon>
        <taxon>Aquibacillus</taxon>
    </lineage>
</organism>
<feature type="domain" description="Intracellular proteinase inhibitor BsuPI" evidence="1">
    <location>
        <begin position="49"/>
        <end position="134"/>
    </location>
</feature>
<sequence>MIRKGFIVLFSIFSLLLVGCGVGNVDASKNNNQNDEKVGEMVPSLEETSPLIFSYTITNQSKNEVTLEFSSSQRFDYAVYNDKGEQIYLFSSLASFLQVVGEEKVKPGEKLEYTIDINEIGLSPGNYTLSAWMTPKTGKKYEVSQEFNVE</sequence>
<accession>A0ABS2N5M4</accession>
<comment type="caution">
    <text evidence="2">The sequence shown here is derived from an EMBL/GenBank/DDBJ whole genome shotgun (WGS) entry which is preliminary data.</text>
</comment>
<name>A0ABS2N5M4_9BACI</name>
<keyword evidence="3" id="KW-1185">Reference proteome</keyword>
<dbReference type="Proteomes" id="UP001296943">
    <property type="component" value="Unassembled WGS sequence"/>
</dbReference>
<dbReference type="Pfam" id="PF12690">
    <property type="entry name" value="BsuPI"/>
    <property type="match status" value="1"/>
</dbReference>